<feature type="transmembrane region" description="Helical" evidence="7">
    <location>
        <begin position="262"/>
        <end position="283"/>
    </location>
</feature>
<dbReference type="Pfam" id="PF00209">
    <property type="entry name" value="SNF"/>
    <property type="match status" value="1"/>
</dbReference>
<keyword evidence="5 7" id="KW-0472">Membrane</keyword>
<organism evidence="9">
    <name type="scientific">Streptococcus pneumoniae</name>
    <dbReference type="NCBI Taxonomy" id="1313"/>
    <lineage>
        <taxon>Bacteria</taxon>
        <taxon>Bacillati</taxon>
        <taxon>Bacillota</taxon>
        <taxon>Bacilli</taxon>
        <taxon>Lactobacillales</taxon>
        <taxon>Streptococcaceae</taxon>
        <taxon>Streptococcus</taxon>
    </lineage>
</organism>
<feature type="transmembrane region" description="Helical" evidence="7">
    <location>
        <begin position="304"/>
        <end position="327"/>
    </location>
</feature>
<feature type="transmembrane region" description="Helical" evidence="7">
    <location>
        <begin position="186"/>
        <end position="209"/>
    </location>
</feature>
<gene>
    <name evidence="8" type="ORF">SAMEA2627223_00904</name>
    <name evidence="9" type="ORF">SAMEA2627230_01089</name>
</gene>
<evidence type="ECO:0000256" key="7">
    <source>
        <dbReference type="SAM" id="Phobius"/>
    </source>
</evidence>
<dbReference type="EMBL" id="CAATFJ010000009">
    <property type="protein sequence ID" value="VNO83709.1"/>
    <property type="molecule type" value="Genomic_DNA"/>
</dbReference>
<evidence type="ECO:0000256" key="1">
    <source>
        <dbReference type="ARBA" id="ARBA00004141"/>
    </source>
</evidence>
<evidence type="ECO:0000256" key="5">
    <source>
        <dbReference type="ARBA" id="ARBA00023136"/>
    </source>
</evidence>
<evidence type="ECO:0000256" key="4">
    <source>
        <dbReference type="ARBA" id="ARBA00022989"/>
    </source>
</evidence>
<dbReference type="NCBIfam" id="NF037979">
    <property type="entry name" value="Na_transp"/>
    <property type="match status" value="1"/>
</dbReference>
<dbReference type="GO" id="GO:0015293">
    <property type="term" value="F:symporter activity"/>
    <property type="evidence" value="ECO:0007669"/>
    <property type="project" value="UniProtKB-KW"/>
</dbReference>
<evidence type="ECO:0000256" key="6">
    <source>
        <dbReference type="RuleBase" id="RU003732"/>
    </source>
</evidence>
<feature type="transmembrane region" description="Helical" evidence="7">
    <location>
        <begin position="79"/>
        <end position="107"/>
    </location>
</feature>
<dbReference type="AlphaFoldDB" id="A0A4J1PKI8"/>
<name>A0A4J1PKI8_STREE</name>
<dbReference type="SUPFAM" id="SSF161070">
    <property type="entry name" value="SNF-like"/>
    <property type="match status" value="2"/>
</dbReference>
<keyword evidence="2 6" id="KW-0813">Transport</keyword>
<evidence type="ECO:0000313" key="9">
    <source>
        <dbReference type="EMBL" id="VNO83709.1"/>
    </source>
</evidence>
<keyword evidence="6" id="KW-0769">Symport</keyword>
<feature type="transmembrane region" description="Helical" evidence="7">
    <location>
        <begin position="221"/>
        <end position="242"/>
    </location>
</feature>
<feature type="transmembrane region" description="Helical" evidence="7">
    <location>
        <begin position="164"/>
        <end position="180"/>
    </location>
</feature>
<accession>A0A4J1PKI8</accession>
<dbReference type="InterPro" id="IPR000175">
    <property type="entry name" value="Na/ntran_symport"/>
</dbReference>
<evidence type="ECO:0000256" key="2">
    <source>
        <dbReference type="ARBA" id="ARBA00022448"/>
    </source>
</evidence>
<dbReference type="PROSITE" id="PS00610">
    <property type="entry name" value="NA_NEUROTRAN_SYMP_1"/>
    <property type="match status" value="1"/>
</dbReference>
<keyword evidence="3 6" id="KW-0812">Transmembrane</keyword>
<dbReference type="EMBL" id="CAATFG010000007">
    <property type="protein sequence ID" value="VNO70547.1"/>
    <property type="molecule type" value="Genomic_DNA"/>
</dbReference>
<dbReference type="PROSITE" id="PS50267">
    <property type="entry name" value="NA_NEUROTRAN_SYMP_3"/>
    <property type="match status" value="1"/>
</dbReference>
<dbReference type="PANTHER" id="PTHR42948:SF1">
    <property type="entry name" value="TRANSPORTER"/>
    <property type="match status" value="1"/>
</dbReference>
<feature type="transmembrane region" description="Helical" evidence="7">
    <location>
        <begin position="36"/>
        <end position="58"/>
    </location>
</feature>
<comment type="subcellular location">
    <subcellularLocation>
        <location evidence="1">Membrane</location>
        <topology evidence="1">Multi-pass membrane protein</topology>
    </subcellularLocation>
</comment>
<comment type="similarity">
    <text evidence="6">Belongs to the sodium:neurotransmitter symporter (SNF) (TC 2.A.22) family.</text>
</comment>
<dbReference type="PRINTS" id="PR00176">
    <property type="entry name" value="NANEUSMPORT"/>
</dbReference>
<evidence type="ECO:0000313" key="8">
    <source>
        <dbReference type="EMBL" id="VNO70547.1"/>
    </source>
</evidence>
<proteinExistence type="inferred from homology"/>
<dbReference type="GO" id="GO:0016020">
    <property type="term" value="C:membrane"/>
    <property type="evidence" value="ECO:0007669"/>
    <property type="project" value="UniProtKB-SubCell"/>
</dbReference>
<feature type="transmembrane region" description="Helical" evidence="7">
    <location>
        <begin position="7"/>
        <end position="24"/>
    </location>
</feature>
<keyword evidence="4 7" id="KW-1133">Transmembrane helix</keyword>
<dbReference type="PANTHER" id="PTHR42948">
    <property type="entry name" value="TRANSPORTER"/>
    <property type="match status" value="1"/>
</dbReference>
<feature type="transmembrane region" description="Helical" evidence="7">
    <location>
        <begin position="127"/>
        <end position="152"/>
    </location>
</feature>
<evidence type="ECO:0000256" key="3">
    <source>
        <dbReference type="ARBA" id="ARBA00022692"/>
    </source>
</evidence>
<reference evidence="9" key="1">
    <citation type="submission" date="2019-04" db="EMBL/GenBank/DDBJ databases">
        <authorList>
            <consortium name="Pathogen Informatics"/>
        </authorList>
    </citation>
    <scope>NUCLEOTIDE SEQUENCE</scope>
    <source>
        <strain evidence="9">GPSC26</strain>
    </source>
</reference>
<dbReference type="InterPro" id="IPR037272">
    <property type="entry name" value="SNS_sf"/>
</dbReference>
<sequence>MGVETWFYSSICWLTIGLGAVWKFPYMTAANGGGGFLLIFLISTILIGFPLLLAEFALGRSAGVSAIKTFGKLGKNNKYNFIGWIGAFALFILLSFYSVIGGWILVYLGIEFGKLFQLGGTGDYAQLFTSIISNPAIALGAQAAFILLNIFIVSRGVQKGIERASKVMMPLLFIVLPQLFDKMPFGTIFYVLFLFATVTSSVVMLEINVDNITNQDNSKRAKWSVILGILTFVFGIPSALSYGVMADVHIFGKTFFDAMDFLVSNLLMPFGALYLSLFTGYIFKKALAMEELHLDERAWKQGLFQVWLFLLRFVIPIIIIVVFIAQFM</sequence>
<protein>
    <recommendedName>
        <fullName evidence="6">Transporter</fullName>
    </recommendedName>
</protein>